<keyword evidence="2" id="KW-1185">Reference proteome</keyword>
<dbReference type="RefSeq" id="XP_007686849.1">
    <property type="nucleotide sequence ID" value="XM_007688659.1"/>
</dbReference>
<proteinExistence type="predicted"/>
<dbReference type="HOGENOM" id="CLU_3013858_0_0_1"/>
<evidence type="ECO:0000313" key="1">
    <source>
        <dbReference type="EMBL" id="EUC46633.1"/>
    </source>
</evidence>
<gene>
    <name evidence="1" type="ORF">COCMIDRAFT_92354</name>
</gene>
<organism evidence="1 2">
    <name type="scientific">Bipolaris oryzae ATCC 44560</name>
    <dbReference type="NCBI Taxonomy" id="930090"/>
    <lineage>
        <taxon>Eukaryota</taxon>
        <taxon>Fungi</taxon>
        <taxon>Dikarya</taxon>
        <taxon>Ascomycota</taxon>
        <taxon>Pezizomycotina</taxon>
        <taxon>Dothideomycetes</taxon>
        <taxon>Pleosporomycetidae</taxon>
        <taxon>Pleosporales</taxon>
        <taxon>Pleosporineae</taxon>
        <taxon>Pleosporaceae</taxon>
        <taxon>Bipolaris</taxon>
    </lineage>
</organism>
<sequence>MENVTTFKRSITTATDPEAQGSRHLVSTAVVFCYSCDGSAGPFAWSMFVKYKYKCR</sequence>
<evidence type="ECO:0000313" key="2">
    <source>
        <dbReference type="Proteomes" id="UP000054032"/>
    </source>
</evidence>
<dbReference type="AlphaFoldDB" id="W6ZA27"/>
<dbReference type="EMBL" id="KI963963">
    <property type="protein sequence ID" value="EUC46633.1"/>
    <property type="molecule type" value="Genomic_DNA"/>
</dbReference>
<dbReference type="KEGG" id="bor:COCMIDRAFT_92354"/>
<protein>
    <submittedName>
        <fullName evidence="1">Uncharacterized protein</fullName>
    </submittedName>
</protein>
<dbReference type="GeneID" id="19128059"/>
<name>W6ZA27_COCMI</name>
<dbReference type="Proteomes" id="UP000054032">
    <property type="component" value="Unassembled WGS sequence"/>
</dbReference>
<reference evidence="1 2" key="1">
    <citation type="journal article" date="2013" name="PLoS Genet.">
        <title>Comparative genome structure, secondary metabolite, and effector coding capacity across Cochliobolus pathogens.</title>
        <authorList>
            <person name="Condon B.J."/>
            <person name="Leng Y."/>
            <person name="Wu D."/>
            <person name="Bushley K.E."/>
            <person name="Ohm R.A."/>
            <person name="Otillar R."/>
            <person name="Martin J."/>
            <person name="Schackwitz W."/>
            <person name="Grimwood J."/>
            <person name="MohdZainudin N."/>
            <person name="Xue C."/>
            <person name="Wang R."/>
            <person name="Manning V.A."/>
            <person name="Dhillon B."/>
            <person name="Tu Z.J."/>
            <person name="Steffenson B.J."/>
            <person name="Salamov A."/>
            <person name="Sun H."/>
            <person name="Lowry S."/>
            <person name="LaButti K."/>
            <person name="Han J."/>
            <person name="Copeland A."/>
            <person name="Lindquist E."/>
            <person name="Barry K."/>
            <person name="Schmutz J."/>
            <person name="Baker S.E."/>
            <person name="Ciuffetti L.M."/>
            <person name="Grigoriev I.V."/>
            <person name="Zhong S."/>
            <person name="Turgeon B.G."/>
        </authorList>
    </citation>
    <scope>NUCLEOTIDE SEQUENCE [LARGE SCALE GENOMIC DNA]</scope>
    <source>
        <strain evidence="1 2">ATCC 44560</strain>
    </source>
</reference>
<accession>W6ZA27</accession>